<protein>
    <submittedName>
        <fullName evidence="2">Uncharacterized protein</fullName>
    </submittedName>
</protein>
<dbReference type="EMBL" id="FJUY01000006">
    <property type="protein sequence ID" value="CZT18898.1"/>
    <property type="molecule type" value="Genomic_DNA"/>
</dbReference>
<reference evidence="2 3" key="1">
    <citation type="submission" date="2016-03" db="EMBL/GenBank/DDBJ databases">
        <authorList>
            <person name="Ploux O."/>
        </authorList>
    </citation>
    <scope>NUCLEOTIDE SEQUENCE [LARGE SCALE GENOMIC DNA]</scope>
    <source>
        <strain evidence="2 3">URUG2</strain>
    </source>
</reference>
<dbReference type="RefSeq" id="XP_023625788.1">
    <property type="nucleotide sequence ID" value="XM_023770020.1"/>
</dbReference>
<organism evidence="2 3">
    <name type="scientific">Ramularia collo-cygni</name>
    <dbReference type="NCBI Taxonomy" id="112498"/>
    <lineage>
        <taxon>Eukaryota</taxon>
        <taxon>Fungi</taxon>
        <taxon>Dikarya</taxon>
        <taxon>Ascomycota</taxon>
        <taxon>Pezizomycotina</taxon>
        <taxon>Dothideomycetes</taxon>
        <taxon>Dothideomycetidae</taxon>
        <taxon>Mycosphaerellales</taxon>
        <taxon>Mycosphaerellaceae</taxon>
        <taxon>Ramularia</taxon>
    </lineage>
</organism>
<dbReference type="Proteomes" id="UP000225277">
    <property type="component" value="Unassembled WGS sequence"/>
</dbReference>
<name>A0A2D3UUM6_9PEZI</name>
<sequence>MAITALESVKTVELQSPTVSFQTSEQWHCSLPSIQSQLTTRNLRNLGAALKTLNVLGQTPRASPSPSESSSDSESNHRIHRSTKRVCMREDMNTTREISPRPARPAVIAIPNPFAATTTMWTKPDTPAPWSNPAQSGVQDRADKTTLPPGAPDLIIQLNGLSLPKSPPSSKRDRKTTKNATVERIVVVIARLKPQRHPCGNGVGIRRRSHFALPRPRSLTKRCRRLYRNSSLSSTTPIAKTVSALAERSKNAIVDRTTETDYHPFKTELGESDRTGSTSYDTLKTAATGVSHYSQASIQPSGIAQMMSSDRLRPPRTYVDHVRAQRLPSNAVPSKIPMAAVQEYADSPQQRRMSV</sequence>
<feature type="region of interest" description="Disordered" evidence="1">
    <location>
        <begin position="123"/>
        <end position="143"/>
    </location>
</feature>
<keyword evidence="3" id="KW-1185">Reference proteome</keyword>
<accession>A0A2D3UUM6</accession>
<evidence type="ECO:0000256" key="1">
    <source>
        <dbReference type="SAM" id="MobiDB-lite"/>
    </source>
</evidence>
<proteinExistence type="predicted"/>
<evidence type="ECO:0000313" key="2">
    <source>
        <dbReference type="EMBL" id="CZT18898.1"/>
    </source>
</evidence>
<evidence type="ECO:0000313" key="3">
    <source>
        <dbReference type="Proteomes" id="UP000225277"/>
    </source>
</evidence>
<dbReference type="GeneID" id="35599912"/>
<feature type="compositionally biased region" description="Low complexity" evidence="1">
    <location>
        <begin position="64"/>
        <end position="73"/>
    </location>
</feature>
<gene>
    <name evidence="2" type="ORF">RCC_04743</name>
</gene>
<dbReference type="AlphaFoldDB" id="A0A2D3UUM6"/>
<dbReference type="OrthoDB" id="10670258at2759"/>
<feature type="region of interest" description="Disordered" evidence="1">
    <location>
        <begin position="54"/>
        <end position="84"/>
    </location>
</feature>